<feature type="compositionally biased region" description="Polar residues" evidence="5">
    <location>
        <begin position="75"/>
        <end position="84"/>
    </location>
</feature>
<dbReference type="Gene3D" id="1.20.58.340">
    <property type="entry name" value="Magnesium transport protein CorA, transmembrane region"/>
    <property type="match status" value="1"/>
</dbReference>
<dbReference type="InterPro" id="IPR045863">
    <property type="entry name" value="CorA_TM1_TM2"/>
</dbReference>
<keyword evidence="2 6" id="KW-0812">Transmembrane</keyword>
<feature type="transmembrane region" description="Helical" evidence="6">
    <location>
        <begin position="570"/>
        <end position="590"/>
    </location>
</feature>
<comment type="caution">
    <text evidence="7">The sequence shown here is derived from an EMBL/GenBank/DDBJ whole genome shotgun (WGS) entry which is preliminary data.</text>
</comment>
<dbReference type="GO" id="GO:0046873">
    <property type="term" value="F:metal ion transmembrane transporter activity"/>
    <property type="evidence" value="ECO:0007669"/>
    <property type="project" value="InterPro"/>
</dbReference>
<reference evidence="7" key="2">
    <citation type="submission" date="2023-05" db="EMBL/GenBank/DDBJ databases">
        <authorList>
            <consortium name="Lawrence Berkeley National Laboratory"/>
            <person name="Steindorff A."/>
            <person name="Hensen N."/>
            <person name="Bonometti L."/>
            <person name="Westerberg I."/>
            <person name="Brannstrom I.O."/>
            <person name="Guillou S."/>
            <person name="Cros-Aarteil S."/>
            <person name="Calhoun S."/>
            <person name="Haridas S."/>
            <person name="Kuo A."/>
            <person name="Mondo S."/>
            <person name="Pangilinan J."/>
            <person name="Riley R."/>
            <person name="Labutti K."/>
            <person name="Andreopoulos B."/>
            <person name="Lipzen A."/>
            <person name="Chen C."/>
            <person name="Yanf M."/>
            <person name="Daum C."/>
            <person name="Ng V."/>
            <person name="Clum A."/>
            <person name="Ohm R."/>
            <person name="Martin F."/>
            <person name="Silar P."/>
            <person name="Natvig D."/>
            <person name="Lalanne C."/>
            <person name="Gautier V."/>
            <person name="Ament-Velasquez S.L."/>
            <person name="Kruys A."/>
            <person name="Hutchinson M.I."/>
            <person name="Powell A.J."/>
            <person name="Barry K."/>
            <person name="Miller A.N."/>
            <person name="Grigoriev I.V."/>
            <person name="Debuchy R."/>
            <person name="Gladieux P."/>
            <person name="Thoren M.H."/>
            <person name="Johannesson H."/>
        </authorList>
    </citation>
    <scope>NUCLEOTIDE SEQUENCE</scope>
    <source>
        <strain evidence="7">CBS 508.74</strain>
    </source>
</reference>
<dbReference type="Pfam" id="PF01544">
    <property type="entry name" value="CorA"/>
    <property type="match status" value="1"/>
</dbReference>
<dbReference type="AlphaFoldDB" id="A0AAN6TC05"/>
<evidence type="ECO:0000256" key="6">
    <source>
        <dbReference type="SAM" id="Phobius"/>
    </source>
</evidence>
<dbReference type="EMBL" id="MU853345">
    <property type="protein sequence ID" value="KAK4111581.1"/>
    <property type="molecule type" value="Genomic_DNA"/>
</dbReference>
<evidence type="ECO:0000256" key="1">
    <source>
        <dbReference type="ARBA" id="ARBA00004141"/>
    </source>
</evidence>
<evidence type="ECO:0000313" key="8">
    <source>
        <dbReference type="Proteomes" id="UP001302812"/>
    </source>
</evidence>
<sequence>MNSSRVEEIIRSLEYHHEQYIKNLRLLQEVHSNASVRATRLINNDVTASPLIKAVSFGQVSAQSTGSLGARRLTNDSPTTQPSPVSDAVEPAEEPPFLPLTPPIRSNSARTSETIVPSVQRPLLKETFSEEGLLIHLRSIGETNHDTITALGEVWQKRDELDISSVFTGFETGEGSPYANATYEILEIGMDSIPRHKQIQSDQGFLGGAGDGDGDNQDSSVWRVLKDINADGDAVGRITILQEPTPLMLAATHMSMQQHFDMDELFQHLVSTTGNKGKTKAYMDRAFETADLRQRSFFFVFKYYTVVGEGLTPAPWQAFDHRPPDRKSPDHIDITECSSILALSLGGDPTGTVKVKVKRKTRSGLIYDTFAPWHLLNIQCFPDDQHSTRSDDSKKHFFNGPYAFLDALCIEYRDAVKRYTYLNEMITKLITPPNQFMFDVRLRDKLLFEDSNFTYSRRYFWAYNTLGVINEGIKSMRSAYLSTFTKDFWAGRHPTLWPHPNPDSTEGRDYAARMDILRQDLESAVADLQLMYEKNETTRTEIRSLREQLFSGSSVKESRRAIEQGDNIKILTNVSMIFLPLTFVVGVFGITEFDISPEDWRFAVTLVSVCIPFFILILVLVSPQAPRYSTSTAPQRERKIKKESCDCPADAICTANPRGDANGAQIWIACRRLSPPTLLWHSHDGRRRGWRRSQAVPPLLPHDTPATAPAATVTTC</sequence>
<keyword evidence="3 6" id="KW-1133">Transmembrane helix</keyword>
<evidence type="ECO:0000313" key="7">
    <source>
        <dbReference type="EMBL" id="KAK4111581.1"/>
    </source>
</evidence>
<feature type="compositionally biased region" description="Polar residues" evidence="5">
    <location>
        <begin position="104"/>
        <end position="115"/>
    </location>
</feature>
<gene>
    <name evidence="7" type="ORF">N656DRAFT_141307</name>
</gene>
<dbReference type="RefSeq" id="XP_064669151.1">
    <property type="nucleotide sequence ID" value="XM_064808619.1"/>
</dbReference>
<reference evidence="7" key="1">
    <citation type="journal article" date="2023" name="Mol. Phylogenet. Evol.">
        <title>Genome-scale phylogeny and comparative genomics of the fungal order Sordariales.</title>
        <authorList>
            <person name="Hensen N."/>
            <person name="Bonometti L."/>
            <person name="Westerberg I."/>
            <person name="Brannstrom I.O."/>
            <person name="Guillou S."/>
            <person name="Cros-Aarteil S."/>
            <person name="Calhoun S."/>
            <person name="Haridas S."/>
            <person name="Kuo A."/>
            <person name="Mondo S."/>
            <person name="Pangilinan J."/>
            <person name="Riley R."/>
            <person name="LaButti K."/>
            <person name="Andreopoulos B."/>
            <person name="Lipzen A."/>
            <person name="Chen C."/>
            <person name="Yan M."/>
            <person name="Daum C."/>
            <person name="Ng V."/>
            <person name="Clum A."/>
            <person name="Steindorff A."/>
            <person name="Ohm R.A."/>
            <person name="Martin F."/>
            <person name="Silar P."/>
            <person name="Natvig D.O."/>
            <person name="Lalanne C."/>
            <person name="Gautier V."/>
            <person name="Ament-Velasquez S.L."/>
            <person name="Kruys A."/>
            <person name="Hutchinson M.I."/>
            <person name="Powell A.J."/>
            <person name="Barry K."/>
            <person name="Miller A.N."/>
            <person name="Grigoriev I.V."/>
            <person name="Debuchy R."/>
            <person name="Gladieux P."/>
            <person name="Hiltunen Thoren M."/>
            <person name="Johannesson H."/>
        </authorList>
    </citation>
    <scope>NUCLEOTIDE SEQUENCE</scope>
    <source>
        <strain evidence="7">CBS 508.74</strain>
    </source>
</reference>
<evidence type="ECO:0000256" key="4">
    <source>
        <dbReference type="ARBA" id="ARBA00023136"/>
    </source>
</evidence>
<evidence type="ECO:0000256" key="3">
    <source>
        <dbReference type="ARBA" id="ARBA00022989"/>
    </source>
</evidence>
<feature type="region of interest" description="Disordered" evidence="5">
    <location>
        <begin position="67"/>
        <end position="115"/>
    </location>
</feature>
<evidence type="ECO:0000256" key="5">
    <source>
        <dbReference type="SAM" id="MobiDB-lite"/>
    </source>
</evidence>
<organism evidence="7 8">
    <name type="scientific">Canariomyces notabilis</name>
    <dbReference type="NCBI Taxonomy" id="2074819"/>
    <lineage>
        <taxon>Eukaryota</taxon>
        <taxon>Fungi</taxon>
        <taxon>Dikarya</taxon>
        <taxon>Ascomycota</taxon>
        <taxon>Pezizomycotina</taxon>
        <taxon>Sordariomycetes</taxon>
        <taxon>Sordariomycetidae</taxon>
        <taxon>Sordariales</taxon>
        <taxon>Chaetomiaceae</taxon>
        <taxon>Canariomyces</taxon>
    </lineage>
</organism>
<dbReference type="GeneID" id="89932742"/>
<accession>A0AAN6TC05</accession>
<dbReference type="SUPFAM" id="SSF144083">
    <property type="entry name" value="Magnesium transport protein CorA, transmembrane region"/>
    <property type="match status" value="1"/>
</dbReference>
<keyword evidence="4 6" id="KW-0472">Membrane</keyword>
<evidence type="ECO:0000256" key="2">
    <source>
        <dbReference type="ARBA" id="ARBA00022692"/>
    </source>
</evidence>
<name>A0AAN6TC05_9PEZI</name>
<protein>
    <submittedName>
        <fullName evidence="7">Uncharacterized protein</fullName>
    </submittedName>
</protein>
<dbReference type="Proteomes" id="UP001302812">
    <property type="component" value="Unassembled WGS sequence"/>
</dbReference>
<proteinExistence type="predicted"/>
<comment type="subcellular location">
    <subcellularLocation>
        <location evidence="1">Membrane</location>
        <topology evidence="1">Multi-pass membrane protein</topology>
    </subcellularLocation>
</comment>
<feature type="transmembrane region" description="Helical" evidence="6">
    <location>
        <begin position="602"/>
        <end position="621"/>
    </location>
</feature>
<keyword evidence="8" id="KW-1185">Reference proteome</keyword>
<dbReference type="GO" id="GO:0016020">
    <property type="term" value="C:membrane"/>
    <property type="evidence" value="ECO:0007669"/>
    <property type="project" value="UniProtKB-SubCell"/>
</dbReference>
<dbReference type="InterPro" id="IPR002523">
    <property type="entry name" value="MgTranspt_CorA/ZnTranspt_ZntB"/>
</dbReference>